<evidence type="ECO:0000313" key="1">
    <source>
        <dbReference type="EMBL" id="JAD56071.1"/>
    </source>
</evidence>
<organism evidence="1">
    <name type="scientific">Arundo donax</name>
    <name type="common">Giant reed</name>
    <name type="synonym">Donax arundinaceus</name>
    <dbReference type="NCBI Taxonomy" id="35708"/>
    <lineage>
        <taxon>Eukaryota</taxon>
        <taxon>Viridiplantae</taxon>
        <taxon>Streptophyta</taxon>
        <taxon>Embryophyta</taxon>
        <taxon>Tracheophyta</taxon>
        <taxon>Spermatophyta</taxon>
        <taxon>Magnoliopsida</taxon>
        <taxon>Liliopsida</taxon>
        <taxon>Poales</taxon>
        <taxon>Poaceae</taxon>
        <taxon>PACMAD clade</taxon>
        <taxon>Arundinoideae</taxon>
        <taxon>Arundineae</taxon>
        <taxon>Arundo</taxon>
    </lineage>
</organism>
<name>A0A0A9AY90_ARUDO</name>
<sequence>MEENTVVNKILPDLHLYYQSAVPNGEHNGFLGNGPSTKNQQPYFDDLKTASRKQIPRGRRIKAQNRVESNKNEALALYVCKKWVDRIWFPTPELT</sequence>
<protein>
    <submittedName>
        <fullName evidence="1">Uncharacterized protein</fullName>
    </submittedName>
</protein>
<dbReference type="AlphaFoldDB" id="A0A0A9AY90"/>
<dbReference type="EMBL" id="GBRH01241824">
    <property type="protein sequence ID" value="JAD56071.1"/>
    <property type="molecule type" value="Transcribed_RNA"/>
</dbReference>
<reference evidence="1" key="1">
    <citation type="submission" date="2014-09" db="EMBL/GenBank/DDBJ databases">
        <authorList>
            <person name="Magalhaes I.L.F."/>
            <person name="Oliveira U."/>
            <person name="Santos F.R."/>
            <person name="Vidigal T.H.D.A."/>
            <person name="Brescovit A.D."/>
            <person name="Santos A.J."/>
        </authorList>
    </citation>
    <scope>NUCLEOTIDE SEQUENCE</scope>
    <source>
        <tissue evidence="1">Shoot tissue taken approximately 20 cm above the soil surface</tissue>
    </source>
</reference>
<accession>A0A0A9AY90</accession>
<reference evidence="1" key="2">
    <citation type="journal article" date="2015" name="Data Brief">
        <title>Shoot transcriptome of the giant reed, Arundo donax.</title>
        <authorList>
            <person name="Barrero R.A."/>
            <person name="Guerrero F.D."/>
            <person name="Moolhuijzen P."/>
            <person name="Goolsby J.A."/>
            <person name="Tidwell J."/>
            <person name="Bellgard S.E."/>
            <person name="Bellgard M.I."/>
        </authorList>
    </citation>
    <scope>NUCLEOTIDE SEQUENCE</scope>
    <source>
        <tissue evidence="1">Shoot tissue taken approximately 20 cm above the soil surface</tissue>
    </source>
</reference>
<proteinExistence type="predicted"/>